<keyword evidence="2" id="KW-1185">Reference proteome</keyword>
<evidence type="ECO:0000313" key="2">
    <source>
        <dbReference type="Proteomes" id="UP000612282"/>
    </source>
</evidence>
<dbReference type="Proteomes" id="UP000612282">
    <property type="component" value="Unassembled WGS sequence"/>
</dbReference>
<name>A0ABQ3XNP8_9ACTN</name>
<reference evidence="1 2" key="1">
    <citation type="submission" date="2021-01" db="EMBL/GenBank/DDBJ databases">
        <title>Whole genome shotgun sequence of Actinoplanes couchii NBRC 106145.</title>
        <authorList>
            <person name="Komaki H."/>
            <person name="Tamura T."/>
        </authorList>
    </citation>
    <scope>NUCLEOTIDE SEQUENCE [LARGE SCALE GENOMIC DNA]</scope>
    <source>
        <strain evidence="1 2">NBRC 106145</strain>
    </source>
</reference>
<gene>
    <name evidence="1" type="ORF">Aco03nite_085480</name>
</gene>
<evidence type="ECO:0008006" key="3">
    <source>
        <dbReference type="Google" id="ProtNLM"/>
    </source>
</evidence>
<dbReference type="RefSeq" id="WP_203806884.1">
    <property type="nucleotide sequence ID" value="NZ_BAAAQE010000094.1"/>
</dbReference>
<organism evidence="1 2">
    <name type="scientific">Actinoplanes couchii</name>
    <dbReference type="NCBI Taxonomy" id="403638"/>
    <lineage>
        <taxon>Bacteria</taxon>
        <taxon>Bacillati</taxon>
        <taxon>Actinomycetota</taxon>
        <taxon>Actinomycetes</taxon>
        <taxon>Micromonosporales</taxon>
        <taxon>Micromonosporaceae</taxon>
        <taxon>Actinoplanes</taxon>
    </lineage>
</organism>
<proteinExistence type="predicted"/>
<evidence type="ECO:0000313" key="1">
    <source>
        <dbReference type="EMBL" id="GID60144.1"/>
    </source>
</evidence>
<protein>
    <recommendedName>
        <fullName evidence="3">YhhN family protein</fullName>
    </recommendedName>
</protein>
<sequence length="100" mass="10068">MLVPGDPEPAGLGEHGDRRLGHAPLRVLAGGVALLADAALLLPAPTRPAAAGATATMITVFAVAHVDALVHAPAGRRWSPALKVLLNVAYVGWAIAVAVS</sequence>
<comment type="caution">
    <text evidence="1">The sequence shown here is derived from an EMBL/GenBank/DDBJ whole genome shotgun (WGS) entry which is preliminary data.</text>
</comment>
<accession>A0ABQ3XNP8</accession>
<dbReference type="EMBL" id="BOMG01000104">
    <property type="protein sequence ID" value="GID60144.1"/>
    <property type="molecule type" value="Genomic_DNA"/>
</dbReference>